<protein>
    <submittedName>
        <fullName evidence="12">Uncharacterized protein</fullName>
    </submittedName>
</protein>
<dbReference type="Pfam" id="PF00664">
    <property type="entry name" value="ABC_membrane"/>
    <property type="match status" value="2"/>
</dbReference>
<dbReference type="InterPro" id="IPR003593">
    <property type="entry name" value="AAA+_ATPase"/>
</dbReference>
<feature type="transmembrane region" description="Helical" evidence="8">
    <location>
        <begin position="531"/>
        <end position="555"/>
    </location>
</feature>
<feature type="transmembrane region" description="Helical" evidence="8">
    <location>
        <begin position="156"/>
        <end position="179"/>
    </location>
</feature>
<dbReference type="GO" id="GO:0016887">
    <property type="term" value="F:ATP hydrolysis activity"/>
    <property type="evidence" value="ECO:0007669"/>
    <property type="project" value="InterPro"/>
</dbReference>
<evidence type="ECO:0000256" key="7">
    <source>
        <dbReference type="ARBA" id="ARBA00023136"/>
    </source>
</evidence>
<feature type="domain" description="ABC transmembrane type-1" evidence="11">
    <location>
        <begin position="939"/>
        <end position="1184"/>
    </location>
</feature>
<feature type="transmembrane region" description="Helical" evidence="8">
    <location>
        <begin position="428"/>
        <end position="446"/>
    </location>
</feature>
<feature type="transmembrane region" description="Helical" evidence="8">
    <location>
        <begin position="960"/>
        <end position="981"/>
    </location>
</feature>
<dbReference type="Gene3D" id="1.20.1560.10">
    <property type="entry name" value="ABC transporter type 1, transmembrane domain"/>
    <property type="match status" value="2"/>
</dbReference>
<feature type="transmembrane region" description="Helical" evidence="8">
    <location>
        <begin position="1032"/>
        <end position="1055"/>
    </location>
</feature>
<dbReference type="OrthoDB" id="4865934at2759"/>
<evidence type="ECO:0000256" key="2">
    <source>
        <dbReference type="ARBA" id="ARBA00022448"/>
    </source>
</evidence>
<feature type="chain" id="PRO_5032268692" evidence="9">
    <location>
        <begin position="20"/>
        <end position="1810"/>
    </location>
</feature>
<dbReference type="InterPro" id="IPR036640">
    <property type="entry name" value="ABC1_TM_sf"/>
</dbReference>
<keyword evidence="9" id="KW-0732">Signal</keyword>
<feature type="domain" description="ABC transporter" evidence="10">
    <location>
        <begin position="629"/>
        <end position="858"/>
    </location>
</feature>
<dbReference type="PROSITE" id="PS50893">
    <property type="entry name" value="ABC_TRANSPORTER_2"/>
    <property type="match status" value="2"/>
</dbReference>
<reference evidence="12" key="1">
    <citation type="submission" date="2021-02" db="EMBL/GenBank/DDBJ databases">
        <authorList>
            <person name="Dougan E. K."/>
            <person name="Rhodes N."/>
            <person name="Thang M."/>
            <person name="Chan C."/>
        </authorList>
    </citation>
    <scope>NUCLEOTIDE SEQUENCE</scope>
</reference>
<dbReference type="InterPro" id="IPR017871">
    <property type="entry name" value="ABC_transporter-like_CS"/>
</dbReference>
<evidence type="ECO:0000256" key="6">
    <source>
        <dbReference type="ARBA" id="ARBA00022989"/>
    </source>
</evidence>
<dbReference type="SMART" id="SM00382">
    <property type="entry name" value="AAA"/>
    <property type="match status" value="2"/>
</dbReference>
<dbReference type="SUPFAM" id="SSF90123">
    <property type="entry name" value="ABC transporter transmembrane region"/>
    <property type="match status" value="2"/>
</dbReference>
<dbReference type="PROSITE" id="PS50929">
    <property type="entry name" value="ABC_TM1F"/>
    <property type="match status" value="2"/>
</dbReference>
<feature type="non-terminal residue" evidence="12">
    <location>
        <position position="1"/>
    </location>
</feature>
<dbReference type="GO" id="GO:0140359">
    <property type="term" value="F:ABC-type transporter activity"/>
    <property type="evidence" value="ECO:0007669"/>
    <property type="project" value="InterPro"/>
</dbReference>
<dbReference type="InterPro" id="IPR011527">
    <property type="entry name" value="ABC1_TM_dom"/>
</dbReference>
<keyword evidence="13" id="KW-1185">Reference proteome</keyword>
<evidence type="ECO:0000256" key="1">
    <source>
        <dbReference type="ARBA" id="ARBA00004370"/>
    </source>
</evidence>
<keyword evidence="7 8" id="KW-0472">Membrane</keyword>
<evidence type="ECO:0000256" key="4">
    <source>
        <dbReference type="ARBA" id="ARBA00022741"/>
    </source>
</evidence>
<feature type="transmembrane region" description="Helical" evidence="8">
    <location>
        <begin position="453"/>
        <end position="473"/>
    </location>
</feature>
<dbReference type="InterPro" id="IPR050173">
    <property type="entry name" value="ABC_transporter_C-like"/>
</dbReference>
<evidence type="ECO:0000256" key="8">
    <source>
        <dbReference type="SAM" id="Phobius"/>
    </source>
</evidence>
<dbReference type="GO" id="GO:0005524">
    <property type="term" value="F:ATP binding"/>
    <property type="evidence" value="ECO:0007669"/>
    <property type="project" value="UniProtKB-KW"/>
</dbReference>
<feature type="transmembrane region" description="Helical" evidence="8">
    <location>
        <begin position="567"/>
        <end position="588"/>
    </location>
</feature>
<feature type="transmembrane region" description="Helical" evidence="8">
    <location>
        <begin position="909"/>
        <end position="930"/>
    </location>
</feature>
<comment type="caution">
    <text evidence="12">The sequence shown here is derived from an EMBL/GenBank/DDBJ whole genome shotgun (WGS) entry which is preliminary data.</text>
</comment>
<evidence type="ECO:0000313" key="12">
    <source>
        <dbReference type="EMBL" id="CAE8586473.1"/>
    </source>
</evidence>
<sequence>MHLRQASSFLSALASAAQAESSAVSSCSSGLCLAEELSNTVSEADDVLDPAVGLMQKALLYKKREQRLGEIARVNASQPAQVITDEKPFRAHFSPCLLESDGYRSIPFSTAGVAQVEFFQAMGLVRPQQICTSQTPSLSSFMPGYDAEKQNEIAQWVIMIWAGIAGILIIWSIGSVIFVPRKKELEGITAQKMNLADEDKAWKQGFFHWVSLSWVDDLVGRYGKCLHSVIDDKEIISNRQDEEYKPYVVFRDHWRAEIEAKGSVANASLVNALYKTVGFRATVSLVIMVIIEEIFSSLAMVWALEKFLNTLEEINVQKRLNPGQPVSLLEPTLQVVGLLWGVPMVYRTASIVVNLLDGHYTNICAAGLASTVFEKAMNLPVGSAALQEPEVAQSGDEDTKESNQKQPSVVQLLNVDIIEVWGYLLRDTLYTIMSPFIMVVLFIMMIKEIKMAGVVGFAYVVPCVIMIVLAQWWNVSWWKRYQIFQDQRLKWLTETILHIRTIKSLAWEKLSYEKLHNAREAELMCNQRCSIVGGFIASIAHTLPWGSLLLALYFMMMTEGGVEAHKIIIIQRIIGALLASLGQLIVGLHKMVAVPNSFRRIKTFLAQADRPNPNLIRQPVLGNPNAPIVRLRGSFSYVKDQPPILQDLDVAIPRGELVGVVGAVGSGKSSFMQAIIGELYPVGNAFIEAPMPGTGRVAYCAQVPWIFEGTLRENIIMNDALEHDRYYKSLYAAGLTHDLQILPGGDQVTIGSYGIRLSGGQRARVALARAAYMEQADVVVIDDPFAAVDAQTGQHICNELLLGPVMRGRTRIVVTQPNPSRLRSFDRILVLENGRVVETGPPAEVMETKAFKRLLCESKDGSATAEEAGHEVRSSGGQGNVSAMIKKAVEPANQLRDAEAHDYISWSTMVWWFQAAGLTNIFVFLGMVTVQRSVELRESLVLAVWIDTKMAQPLVDDRVFILRCIMVVSAACVSIVLAQYACSRVSISASRKIHEGVMKSILRAPVDRFFDKQPIGRLINRLSLDMRQVDDAVTMVIFAMLAFAVGFVVTNSFILRAVPTKIAICSIPFFLVIGYFTYLYRGIAVPLVFHSKFSLSNLQDLQTVVLHSCVSIRANGMFDGFMIRYNHYSQSVIRSQYLIFHVCKAWVQSRVFLCFSALTCVFALGGLWSDMPMGTLATIITMSFTQMHEFEHISMGFTQFLNVLNALQRLTRYMHIPQEAAGELPSDPLVRLRAKLERLELASLELKRGPAVKEYLSTAHPARSHESEPSLLVCIRGKSPVLRASPDGTALELVEGCKLRDLAPGCKAFKHIEDGYLIIAVNSVSNSAELMAQELCNPPSSLWLDLWNSKFSEGMRVQLEDLSAGYGNEKSVLHGINLTIEPRMKCGFVGKTGCGKSTTLLCILRLLEPRSGRILVGGRDTSKLGLATLRSMVGLVPQGSWRFNIDPFGEFPDGRIWEAAPSTGFELAFKYVFIYRWHRLGDFSRRRQFEFRTEVLLLDECTSALDPVTQEAAQKTLISGFPMTTVIAIAHRVETIMNFDRIIVFDEGSIAEQGSVEEVLKVELDPYGTASLPTWSRSTGHEKQWNWNPQQRFSVRTDRKTTPVPRFVQQSCTYYCSNCVPYPFNTAAFARELLDLNGQGNEMSHDATEVTQLIELNTEITVAANTGSEALLAVVASRTSEFNVINAATALHRFGRIHGRDNFEKGPLAEDKAFGALLRRAVELLNSARSSDARAVATIAHSLGSLGIRDSDTAKAVVAAAGKHLEHFDRQGLANLAWALARLPKVKGTGPLARKVALAARAEVWNFGPQ</sequence>
<evidence type="ECO:0000256" key="9">
    <source>
        <dbReference type="SAM" id="SignalP"/>
    </source>
</evidence>
<dbReference type="InterPro" id="IPR027417">
    <property type="entry name" value="P-loop_NTPase"/>
</dbReference>
<evidence type="ECO:0000256" key="5">
    <source>
        <dbReference type="ARBA" id="ARBA00022840"/>
    </source>
</evidence>
<organism evidence="12 13">
    <name type="scientific">Polarella glacialis</name>
    <name type="common">Dinoflagellate</name>
    <dbReference type="NCBI Taxonomy" id="89957"/>
    <lineage>
        <taxon>Eukaryota</taxon>
        <taxon>Sar</taxon>
        <taxon>Alveolata</taxon>
        <taxon>Dinophyceae</taxon>
        <taxon>Suessiales</taxon>
        <taxon>Suessiaceae</taxon>
        <taxon>Polarella</taxon>
    </lineage>
</organism>
<feature type="transmembrane region" description="Helical" evidence="8">
    <location>
        <begin position="283"/>
        <end position="304"/>
    </location>
</feature>
<evidence type="ECO:0000259" key="10">
    <source>
        <dbReference type="PROSITE" id="PS50893"/>
    </source>
</evidence>
<dbReference type="InterPro" id="IPR003439">
    <property type="entry name" value="ABC_transporter-like_ATP-bd"/>
</dbReference>
<gene>
    <name evidence="12" type="ORF">PGLA1383_LOCUS5337</name>
</gene>
<evidence type="ECO:0000313" key="13">
    <source>
        <dbReference type="Proteomes" id="UP000654075"/>
    </source>
</evidence>
<dbReference type="Gene3D" id="3.40.50.300">
    <property type="entry name" value="P-loop containing nucleotide triphosphate hydrolases"/>
    <property type="match status" value="3"/>
</dbReference>
<evidence type="ECO:0000256" key="3">
    <source>
        <dbReference type="ARBA" id="ARBA00022692"/>
    </source>
</evidence>
<keyword evidence="5" id="KW-0067">ATP-binding</keyword>
<dbReference type="SUPFAM" id="SSF52540">
    <property type="entry name" value="P-loop containing nucleoside triphosphate hydrolases"/>
    <property type="match status" value="2"/>
</dbReference>
<accession>A0A813DJR7</accession>
<proteinExistence type="predicted"/>
<comment type="subcellular location">
    <subcellularLocation>
        <location evidence="1">Membrane</location>
    </subcellularLocation>
</comment>
<dbReference type="GO" id="GO:0016020">
    <property type="term" value="C:membrane"/>
    <property type="evidence" value="ECO:0007669"/>
    <property type="project" value="UniProtKB-SubCell"/>
</dbReference>
<evidence type="ECO:0000259" key="11">
    <source>
        <dbReference type="PROSITE" id="PS50929"/>
    </source>
</evidence>
<dbReference type="PANTHER" id="PTHR24223">
    <property type="entry name" value="ATP-BINDING CASSETTE SUB-FAMILY C"/>
    <property type="match status" value="1"/>
</dbReference>
<keyword evidence="4" id="KW-0547">Nucleotide-binding</keyword>
<keyword evidence="2" id="KW-0813">Transport</keyword>
<dbReference type="PROSITE" id="PS00211">
    <property type="entry name" value="ABC_TRANSPORTER_1"/>
    <property type="match status" value="1"/>
</dbReference>
<feature type="domain" description="ABC transmembrane type-1" evidence="11">
    <location>
        <begin position="408"/>
        <end position="593"/>
    </location>
</feature>
<feature type="transmembrane region" description="Helical" evidence="8">
    <location>
        <begin position="1062"/>
        <end position="1080"/>
    </location>
</feature>
<dbReference type="Proteomes" id="UP000654075">
    <property type="component" value="Unassembled WGS sequence"/>
</dbReference>
<keyword evidence="6 8" id="KW-1133">Transmembrane helix</keyword>
<keyword evidence="3 8" id="KW-0812">Transmembrane</keyword>
<dbReference type="EMBL" id="CAJNNV010002089">
    <property type="protein sequence ID" value="CAE8586473.1"/>
    <property type="molecule type" value="Genomic_DNA"/>
</dbReference>
<feature type="domain" description="ABC transporter" evidence="10">
    <location>
        <begin position="1357"/>
        <end position="1572"/>
    </location>
</feature>
<dbReference type="Pfam" id="PF00005">
    <property type="entry name" value="ABC_tran"/>
    <property type="match status" value="2"/>
</dbReference>
<feature type="signal peptide" evidence="9">
    <location>
        <begin position="1"/>
        <end position="19"/>
    </location>
</feature>
<name>A0A813DJR7_POLGL</name>